<evidence type="ECO:0000313" key="1">
    <source>
        <dbReference type="EMBL" id="CAI9726592.1"/>
    </source>
</evidence>
<protein>
    <submittedName>
        <fullName evidence="1">Uncharacterized protein</fullName>
    </submittedName>
</protein>
<dbReference type="AlphaFoldDB" id="A0AA36F6T6"/>
<keyword evidence="2" id="KW-1185">Reference proteome</keyword>
<evidence type="ECO:0000313" key="2">
    <source>
        <dbReference type="Proteomes" id="UP001162480"/>
    </source>
</evidence>
<name>A0AA36F6T6_OCTVU</name>
<accession>A0AA36F6T6</accession>
<sequence length="74" mass="8428">MGGLRRAIQIVSGKPTVFGVMLKSQGVHKNKKYYIGMNKESFKDRFSSNHKLHLQVYHNVDQIGQMKLKPNAAQ</sequence>
<organism evidence="1 2">
    <name type="scientific">Octopus vulgaris</name>
    <name type="common">Common octopus</name>
    <dbReference type="NCBI Taxonomy" id="6645"/>
    <lineage>
        <taxon>Eukaryota</taxon>
        <taxon>Metazoa</taxon>
        <taxon>Spiralia</taxon>
        <taxon>Lophotrochozoa</taxon>
        <taxon>Mollusca</taxon>
        <taxon>Cephalopoda</taxon>
        <taxon>Coleoidea</taxon>
        <taxon>Octopodiformes</taxon>
        <taxon>Octopoda</taxon>
        <taxon>Incirrata</taxon>
        <taxon>Octopodidae</taxon>
        <taxon>Octopus</taxon>
    </lineage>
</organism>
<dbReference type="Proteomes" id="UP001162480">
    <property type="component" value="Chromosome 8"/>
</dbReference>
<reference evidence="1" key="1">
    <citation type="submission" date="2023-08" db="EMBL/GenBank/DDBJ databases">
        <authorList>
            <person name="Alioto T."/>
            <person name="Alioto T."/>
            <person name="Gomez Garrido J."/>
        </authorList>
    </citation>
    <scope>NUCLEOTIDE SEQUENCE</scope>
</reference>
<dbReference type="EMBL" id="OX597821">
    <property type="protein sequence ID" value="CAI9726592.1"/>
    <property type="molecule type" value="Genomic_DNA"/>
</dbReference>
<gene>
    <name evidence="1" type="ORF">OCTVUL_1B026145</name>
</gene>
<proteinExistence type="predicted"/>